<dbReference type="Proteomes" id="UP001219518">
    <property type="component" value="Unassembled WGS sequence"/>
</dbReference>
<dbReference type="AlphaFoldDB" id="A0AAE1LFT6"/>
<accession>A0AAE1LFT6</accession>
<name>A0AAE1LFT6_9NEOP</name>
<keyword evidence="2" id="KW-1185">Reference proteome</keyword>
<comment type="caution">
    <text evidence="1">The sequence shown here is derived from an EMBL/GenBank/DDBJ whole genome shotgun (WGS) entry which is preliminary data.</text>
</comment>
<sequence>MVKTCQTFQPTNIIRKKKQQEINNTKRLSRIEKWKKTQNTIQRSRLSRYQKVTLTDAQIKEHKQNVNTQRVQRSRARVGDSEDQDEVALQRKTPILRWSKAKETYENEIRELYCHICNACGKMCKKNQVQQIKKSTLKEKGFSSHFIKKIFCIENYECEEFCRTCVTYIKKGNVPKLCLQNGLHFPPIDDEISQLNRIEERLLAP</sequence>
<evidence type="ECO:0000313" key="2">
    <source>
        <dbReference type="Proteomes" id="UP001219518"/>
    </source>
</evidence>
<dbReference type="EMBL" id="JAHWGI010000685">
    <property type="protein sequence ID" value="KAK3917149.1"/>
    <property type="molecule type" value="Genomic_DNA"/>
</dbReference>
<gene>
    <name evidence="1" type="ORF">KUF71_006768</name>
</gene>
<proteinExistence type="predicted"/>
<organism evidence="1 2">
    <name type="scientific">Frankliniella fusca</name>
    <dbReference type="NCBI Taxonomy" id="407009"/>
    <lineage>
        <taxon>Eukaryota</taxon>
        <taxon>Metazoa</taxon>
        <taxon>Ecdysozoa</taxon>
        <taxon>Arthropoda</taxon>
        <taxon>Hexapoda</taxon>
        <taxon>Insecta</taxon>
        <taxon>Pterygota</taxon>
        <taxon>Neoptera</taxon>
        <taxon>Paraneoptera</taxon>
        <taxon>Thysanoptera</taxon>
        <taxon>Terebrantia</taxon>
        <taxon>Thripoidea</taxon>
        <taxon>Thripidae</taxon>
        <taxon>Frankliniella</taxon>
    </lineage>
</organism>
<reference evidence="1" key="2">
    <citation type="journal article" date="2023" name="BMC Genomics">
        <title>Pest status, molecular evolution, and epigenetic factors derived from the genome assembly of Frankliniella fusca, a thysanopteran phytovirus vector.</title>
        <authorList>
            <person name="Catto M.A."/>
            <person name="Labadie P.E."/>
            <person name="Jacobson A.L."/>
            <person name="Kennedy G.G."/>
            <person name="Srinivasan R."/>
            <person name="Hunt B.G."/>
        </authorList>
    </citation>
    <scope>NUCLEOTIDE SEQUENCE</scope>
    <source>
        <strain evidence="1">PL_HMW_Pooled</strain>
    </source>
</reference>
<reference evidence="1" key="1">
    <citation type="submission" date="2021-07" db="EMBL/GenBank/DDBJ databases">
        <authorList>
            <person name="Catto M.A."/>
            <person name="Jacobson A."/>
            <person name="Kennedy G."/>
            <person name="Labadie P."/>
            <person name="Hunt B.G."/>
            <person name="Srinivasan R."/>
        </authorList>
    </citation>
    <scope>NUCLEOTIDE SEQUENCE</scope>
    <source>
        <strain evidence="1">PL_HMW_Pooled</strain>
        <tissue evidence="1">Head</tissue>
    </source>
</reference>
<evidence type="ECO:0000313" key="1">
    <source>
        <dbReference type="EMBL" id="KAK3917149.1"/>
    </source>
</evidence>
<protein>
    <submittedName>
        <fullName evidence="1">tRNA dimethylallyltransferase</fullName>
    </submittedName>
</protein>